<dbReference type="InterPro" id="IPR036860">
    <property type="entry name" value="SH2_dom_sf"/>
</dbReference>
<dbReference type="AlphaFoldDB" id="A0A7L1NKN6"/>
<dbReference type="Gene3D" id="3.30.505.10">
    <property type="entry name" value="SH2 domain"/>
    <property type="match status" value="1"/>
</dbReference>
<dbReference type="PANTHER" id="PTHR14388:SF22">
    <property type="entry name" value="SH2 DOMAIN-CONTAINING PROTEIN"/>
    <property type="match status" value="1"/>
</dbReference>
<feature type="non-terminal residue" evidence="2">
    <location>
        <position position="56"/>
    </location>
</feature>
<proteinExistence type="predicted"/>
<evidence type="ECO:0000313" key="2">
    <source>
        <dbReference type="EMBL" id="NXN99636.1"/>
    </source>
</evidence>
<dbReference type="PANTHER" id="PTHR14388">
    <property type="entry name" value="T CELL-SPECIFIC ADAPTER PROTEIN TSAD"/>
    <property type="match status" value="1"/>
</dbReference>
<dbReference type="SUPFAM" id="SSF55550">
    <property type="entry name" value="SH2 domain"/>
    <property type="match status" value="1"/>
</dbReference>
<dbReference type="Proteomes" id="UP000565785">
    <property type="component" value="Unassembled WGS sequence"/>
</dbReference>
<keyword evidence="1" id="KW-0727">SH2 domain</keyword>
<accession>A0A7L1NKN6</accession>
<feature type="non-terminal residue" evidence="2">
    <location>
        <position position="1"/>
    </location>
</feature>
<reference evidence="2 3" key="1">
    <citation type="submission" date="2019-09" db="EMBL/GenBank/DDBJ databases">
        <title>Bird 10,000 Genomes (B10K) Project - Family phase.</title>
        <authorList>
            <person name="Zhang G."/>
        </authorList>
    </citation>
    <scope>NUCLEOTIDE SEQUENCE [LARGE SCALE GENOMIC DNA]</scope>
    <source>
        <strain evidence="2">B10K-DU-002-35</strain>
        <tissue evidence="2">Muscle</tissue>
    </source>
</reference>
<evidence type="ECO:0000256" key="1">
    <source>
        <dbReference type="ARBA" id="ARBA00022999"/>
    </source>
</evidence>
<comment type="caution">
    <text evidence="2">The sequence shown here is derived from an EMBL/GenBank/DDBJ whole genome shotgun (WGS) entry which is preliminary data.</text>
</comment>
<dbReference type="OrthoDB" id="6108017at2759"/>
<keyword evidence="3" id="KW-1185">Reference proteome</keyword>
<name>A0A7L1NKN6_RHICY</name>
<gene>
    <name evidence="2" type="primary">Hsh2d</name>
    <name evidence="2" type="ORF">RHICYA_R00918</name>
</gene>
<sequence>RGEGRCRHYVIQRQPDACYVILGEDRTHASLTELVRYHQTVGIKPFMELLTVPCGQ</sequence>
<dbReference type="EMBL" id="VXBP01006583">
    <property type="protein sequence ID" value="NXN99636.1"/>
    <property type="molecule type" value="Genomic_DNA"/>
</dbReference>
<organism evidence="2 3">
    <name type="scientific">Rhinopomastus cyanomelas</name>
    <name type="common">Common scimitarbill</name>
    <dbReference type="NCBI Taxonomy" id="113115"/>
    <lineage>
        <taxon>Eukaryota</taxon>
        <taxon>Metazoa</taxon>
        <taxon>Chordata</taxon>
        <taxon>Craniata</taxon>
        <taxon>Vertebrata</taxon>
        <taxon>Euteleostomi</taxon>
        <taxon>Archelosauria</taxon>
        <taxon>Archosauria</taxon>
        <taxon>Dinosauria</taxon>
        <taxon>Saurischia</taxon>
        <taxon>Theropoda</taxon>
        <taxon>Coelurosauria</taxon>
        <taxon>Aves</taxon>
        <taxon>Neognathae</taxon>
        <taxon>Neoaves</taxon>
        <taxon>Telluraves</taxon>
        <taxon>Coraciimorphae</taxon>
        <taxon>Bucerotiformes</taxon>
        <taxon>Rhinopomastidae</taxon>
        <taxon>Rhinopomastus</taxon>
    </lineage>
</organism>
<dbReference type="GO" id="GO:0005737">
    <property type="term" value="C:cytoplasm"/>
    <property type="evidence" value="ECO:0007669"/>
    <property type="project" value="TreeGrafter"/>
</dbReference>
<evidence type="ECO:0000313" key="3">
    <source>
        <dbReference type="Proteomes" id="UP000565785"/>
    </source>
</evidence>
<protein>
    <submittedName>
        <fullName evidence="2">HSH2D protein</fullName>
    </submittedName>
</protein>